<keyword evidence="3" id="KW-1185">Reference proteome</keyword>
<evidence type="ECO:0000256" key="1">
    <source>
        <dbReference type="ARBA" id="ARBA00008591"/>
    </source>
</evidence>
<sequence length="206" mass="23831">MFSRNKKDQFGALLHDMTTNVKEAADYFSSFSVEKPEDVTIFAQTVNEYESKGDGFVYQMIVQLNDTFITPIEREDLLELTNRIDDVLDGMEKAALSFEICHMTHLNDYISQMTAEICQATENIAEAVDCIFNKQLQKVNDYSKNIKQNESKCDDLYREALLELFRVEEDPIRLIRYQTVYEDLEAIINFCEDVAKTLNSIVMKNA</sequence>
<dbReference type="InterPro" id="IPR038078">
    <property type="entry name" value="PhoU-like_sf"/>
</dbReference>
<dbReference type="PANTHER" id="PTHR37298:SF1">
    <property type="entry name" value="UPF0111 PROTEIN YKAA"/>
    <property type="match status" value="1"/>
</dbReference>
<dbReference type="InterPro" id="IPR018445">
    <property type="entry name" value="Put_Phosphate_transp_reg"/>
</dbReference>
<dbReference type="Gene3D" id="1.20.58.220">
    <property type="entry name" value="Phosphate transport system protein phou homolog 2, domain 2"/>
    <property type="match status" value="1"/>
</dbReference>
<dbReference type="RefSeq" id="WP_125942843.1">
    <property type="nucleotide sequence ID" value="NZ_PXZH01000001.1"/>
</dbReference>
<dbReference type="PANTHER" id="PTHR37298">
    <property type="entry name" value="UPF0111 PROTEIN YKAA"/>
    <property type="match status" value="1"/>
</dbReference>
<dbReference type="AlphaFoldDB" id="A0A429Z944"/>
<dbReference type="EMBL" id="PXZH01000001">
    <property type="protein sequence ID" value="RST90229.1"/>
    <property type="molecule type" value="Genomic_DNA"/>
</dbReference>
<protein>
    <submittedName>
        <fullName evidence="2">DUF47 domain-containing protein</fullName>
    </submittedName>
</protein>
<proteinExistence type="inferred from homology"/>
<reference evidence="2 3" key="1">
    <citation type="submission" date="2018-03" db="EMBL/GenBank/DDBJ databases">
        <authorList>
            <person name="Gulvik C.A."/>
        </authorList>
    </citation>
    <scope>NUCLEOTIDE SEQUENCE [LARGE SCALE GENOMIC DNA]</scope>
    <source>
        <strain evidence="2 3">JCM 31581</strain>
    </source>
</reference>
<dbReference type="InterPro" id="IPR052912">
    <property type="entry name" value="UPF0111_domain"/>
</dbReference>
<comment type="caution">
    <text evidence="2">The sequence shown here is derived from an EMBL/GenBank/DDBJ whole genome shotgun (WGS) entry which is preliminary data.</text>
</comment>
<comment type="similarity">
    <text evidence="1">Belongs to the UPF0111 family.</text>
</comment>
<organism evidence="2 3">
    <name type="scientific">Vagococcus humatus</name>
    <dbReference type="NCBI Taxonomy" id="1889241"/>
    <lineage>
        <taxon>Bacteria</taxon>
        <taxon>Bacillati</taxon>
        <taxon>Bacillota</taxon>
        <taxon>Bacilli</taxon>
        <taxon>Lactobacillales</taxon>
        <taxon>Enterococcaceae</taxon>
        <taxon>Vagococcus</taxon>
    </lineage>
</organism>
<dbReference type="Proteomes" id="UP000277864">
    <property type="component" value="Unassembled WGS sequence"/>
</dbReference>
<dbReference type="Pfam" id="PF01865">
    <property type="entry name" value="PhoU_div"/>
    <property type="match status" value="1"/>
</dbReference>
<evidence type="ECO:0000313" key="2">
    <source>
        <dbReference type="EMBL" id="RST90229.1"/>
    </source>
</evidence>
<dbReference type="OrthoDB" id="9797568at2"/>
<gene>
    <name evidence="2" type="ORF">C7P63_03910</name>
</gene>
<accession>A0A429Z944</accession>
<name>A0A429Z944_9ENTE</name>
<evidence type="ECO:0000313" key="3">
    <source>
        <dbReference type="Proteomes" id="UP000277864"/>
    </source>
</evidence>